<dbReference type="InterPro" id="IPR015943">
    <property type="entry name" value="WD40/YVTN_repeat-like_dom_sf"/>
</dbReference>
<dbReference type="SUPFAM" id="SSF50998">
    <property type="entry name" value="Quinoprotein alcohol dehydrogenase-like"/>
    <property type="match status" value="1"/>
</dbReference>
<dbReference type="Pfam" id="PF13360">
    <property type="entry name" value="PQQ_2"/>
    <property type="match status" value="1"/>
</dbReference>
<keyword evidence="1" id="KW-0732">Signal</keyword>
<dbReference type="EMBL" id="JAMYJR010000030">
    <property type="protein sequence ID" value="MCO8274360.1"/>
    <property type="molecule type" value="Genomic_DNA"/>
</dbReference>
<accession>A0ABT1DWN0</accession>
<proteinExistence type="predicted"/>
<keyword evidence="4" id="KW-1185">Reference proteome</keyword>
<gene>
    <name evidence="3" type="ORF">M1L60_27550</name>
</gene>
<dbReference type="PROSITE" id="PS51257">
    <property type="entry name" value="PROKAR_LIPOPROTEIN"/>
    <property type="match status" value="1"/>
</dbReference>
<comment type="caution">
    <text evidence="3">The sequence shown here is derived from an EMBL/GenBank/DDBJ whole genome shotgun (WGS) entry which is preliminary data.</text>
</comment>
<protein>
    <submittedName>
        <fullName evidence="3">PQQ-binding-like beta-propeller repeat protein</fullName>
    </submittedName>
</protein>
<organism evidence="3 4">
    <name type="scientific">Paractinoplanes aksuensis</name>
    <dbReference type="NCBI Taxonomy" id="2939490"/>
    <lineage>
        <taxon>Bacteria</taxon>
        <taxon>Bacillati</taxon>
        <taxon>Actinomycetota</taxon>
        <taxon>Actinomycetes</taxon>
        <taxon>Micromonosporales</taxon>
        <taxon>Micromonosporaceae</taxon>
        <taxon>Paractinoplanes</taxon>
    </lineage>
</organism>
<sequence length="387" mass="42241">MRRLLVPLLAVLTVAGCWVPPEAYEPTLANEPLVEMYRVASPVPAPAEGRRQWVFTDRESGVVAEGNKLASVDFETGLVRWMKTLPGNYAATSANRPMVLEGHLVLPGRDGSVRVMSRWSGDPAWERRSPGGRITVAGSGPEAIVVHTRCDERGCDLTALLLESGRQVWKVSTTERVTLTEGLIAVGRKTIVARSPLDGRTLWTINTPPGPMPVLKPSLYRLAVITPPSGPDCRITLRGFESGTQVWRQNLRSCDFDPTLDGLNLPEPGRVTVLDEYHGTFRVKHLNPGEQLVTADLAWSPTGGYRIWREFPESIGVPAPDDGRPWGLKAGSGWLLASGPGVVFYDFSRGMRRNFGGATAFHLHGSNRLIYQVGDQLVGLGAVRPPS</sequence>
<name>A0ABT1DWN0_9ACTN</name>
<evidence type="ECO:0000259" key="2">
    <source>
        <dbReference type="Pfam" id="PF13360"/>
    </source>
</evidence>
<feature type="signal peptide" evidence="1">
    <location>
        <begin position="1"/>
        <end position="23"/>
    </location>
</feature>
<feature type="domain" description="Pyrrolo-quinoline quinone repeat" evidence="2">
    <location>
        <begin position="56"/>
        <end position="175"/>
    </location>
</feature>
<evidence type="ECO:0000256" key="1">
    <source>
        <dbReference type="SAM" id="SignalP"/>
    </source>
</evidence>
<dbReference type="Proteomes" id="UP001523369">
    <property type="component" value="Unassembled WGS sequence"/>
</dbReference>
<dbReference type="InterPro" id="IPR011047">
    <property type="entry name" value="Quinoprotein_ADH-like_sf"/>
</dbReference>
<reference evidence="3 4" key="1">
    <citation type="submission" date="2022-06" db="EMBL/GenBank/DDBJ databases">
        <title>New Species of the Genus Actinoplanes, ActinopZanes ferrugineus.</title>
        <authorList>
            <person name="Ding P."/>
        </authorList>
    </citation>
    <scope>NUCLEOTIDE SEQUENCE [LARGE SCALE GENOMIC DNA]</scope>
    <source>
        <strain evidence="3 4">TRM88003</strain>
    </source>
</reference>
<feature type="chain" id="PRO_5046782829" evidence="1">
    <location>
        <begin position="24"/>
        <end position="387"/>
    </location>
</feature>
<dbReference type="RefSeq" id="WP_253240433.1">
    <property type="nucleotide sequence ID" value="NZ_JAMYJR010000030.1"/>
</dbReference>
<evidence type="ECO:0000313" key="4">
    <source>
        <dbReference type="Proteomes" id="UP001523369"/>
    </source>
</evidence>
<evidence type="ECO:0000313" key="3">
    <source>
        <dbReference type="EMBL" id="MCO8274360.1"/>
    </source>
</evidence>
<dbReference type="Gene3D" id="2.130.10.10">
    <property type="entry name" value="YVTN repeat-like/Quinoprotein amine dehydrogenase"/>
    <property type="match status" value="1"/>
</dbReference>
<dbReference type="InterPro" id="IPR002372">
    <property type="entry name" value="PQQ_rpt_dom"/>
</dbReference>